<gene>
    <name evidence="2" type="ORF">PGT21_013049</name>
</gene>
<feature type="region of interest" description="Disordered" evidence="1">
    <location>
        <begin position="228"/>
        <end position="270"/>
    </location>
</feature>
<evidence type="ECO:0000256" key="1">
    <source>
        <dbReference type="SAM" id="MobiDB-lite"/>
    </source>
</evidence>
<name>A0A5B0M3C7_PUCGR</name>
<accession>A0A5B0M3C7</accession>
<organism evidence="2 3">
    <name type="scientific">Puccinia graminis f. sp. tritici</name>
    <dbReference type="NCBI Taxonomy" id="56615"/>
    <lineage>
        <taxon>Eukaryota</taxon>
        <taxon>Fungi</taxon>
        <taxon>Dikarya</taxon>
        <taxon>Basidiomycota</taxon>
        <taxon>Pucciniomycotina</taxon>
        <taxon>Pucciniomycetes</taxon>
        <taxon>Pucciniales</taxon>
        <taxon>Pucciniaceae</taxon>
        <taxon>Puccinia</taxon>
    </lineage>
</organism>
<reference evidence="2 3" key="1">
    <citation type="submission" date="2019-05" db="EMBL/GenBank/DDBJ databases">
        <title>Emergence of the Ug99 lineage of the wheat stem rust pathogen through somatic hybridization.</title>
        <authorList>
            <person name="Li F."/>
            <person name="Upadhyaya N.M."/>
            <person name="Sperschneider J."/>
            <person name="Matny O."/>
            <person name="Nguyen-Phuc H."/>
            <person name="Mago R."/>
            <person name="Raley C."/>
            <person name="Miller M.E."/>
            <person name="Silverstein K.A.T."/>
            <person name="Henningsen E."/>
            <person name="Hirsch C.D."/>
            <person name="Visser B."/>
            <person name="Pretorius Z.A."/>
            <person name="Steffenson B.J."/>
            <person name="Schwessinger B."/>
            <person name="Dodds P.N."/>
            <person name="Figueroa M."/>
        </authorList>
    </citation>
    <scope>NUCLEOTIDE SEQUENCE [LARGE SCALE GENOMIC DNA]</scope>
    <source>
        <strain evidence="2">21-0</strain>
    </source>
</reference>
<proteinExistence type="predicted"/>
<evidence type="ECO:0000313" key="3">
    <source>
        <dbReference type="Proteomes" id="UP000324748"/>
    </source>
</evidence>
<sequence>MTLKRSKEQRTRNTLRLQYISSEVCLDVSLSRLWEEISTIGKRNKSRSADRWAAATGEVMSSAPVAPTVFPGYGFSILCLQLQVYILSLFAYLHNDQNSSHLNCTVSGSLRASRIYGIGLWDSWCHHCVLLEKRYLVETYELQGPSVSVRLDAYAMLVEAQLEPITSALEMLVAAFGSHRPRIKTTDLEILPKPLRLFSSEMIFLEVSSNQKRTSYVLPTPTLAARQEAAGSLQVEPVSPLAADGQPNLRKPAEAECDRARPIRNQPGRT</sequence>
<protein>
    <submittedName>
        <fullName evidence="2">Uncharacterized protein</fullName>
    </submittedName>
</protein>
<evidence type="ECO:0000313" key="2">
    <source>
        <dbReference type="EMBL" id="KAA1070478.1"/>
    </source>
</evidence>
<dbReference type="Proteomes" id="UP000324748">
    <property type="component" value="Unassembled WGS sequence"/>
</dbReference>
<feature type="compositionally biased region" description="Basic and acidic residues" evidence="1">
    <location>
        <begin position="251"/>
        <end position="261"/>
    </location>
</feature>
<keyword evidence="3" id="KW-1185">Reference proteome</keyword>
<dbReference type="EMBL" id="VSWC01000171">
    <property type="protein sequence ID" value="KAA1070478.1"/>
    <property type="molecule type" value="Genomic_DNA"/>
</dbReference>
<comment type="caution">
    <text evidence="2">The sequence shown here is derived from an EMBL/GenBank/DDBJ whole genome shotgun (WGS) entry which is preliminary data.</text>
</comment>
<dbReference type="AlphaFoldDB" id="A0A5B0M3C7"/>